<dbReference type="GO" id="GO:0097525">
    <property type="term" value="C:spliceosomal snRNP complex"/>
    <property type="evidence" value="ECO:0007669"/>
    <property type="project" value="UniProtKB-ARBA"/>
</dbReference>
<keyword evidence="5" id="KW-0687">Ribonucleoprotein</keyword>
<dbReference type="Gene3D" id="2.30.30.100">
    <property type="match status" value="1"/>
</dbReference>
<dbReference type="GO" id="GO:0006396">
    <property type="term" value="P:RNA processing"/>
    <property type="evidence" value="ECO:0007669"/>
    <property type="project" value="InterPro"/>
</dbReference>
<dbReference type="Pfam" id="PF01423">
    <property type="entry name" value="LSM"/>
    <property type="match status" value="1"/>
</dbReference>
<dbReference type="OrthoDB" id="6425924at2759"/>
<evidence type="ECO:0000256" key="2">
    <source>
        <dbReference type="ARBA" id="ARBA00023242"/>
    </source>
</evidence>
<dbReference type="Proteomes" id="UP000279259">
    <property type="component" value="Unassembled WGS sequence"/>
</dbReference>
<dbReference type="STRING" id="1890683.A0A427YS51"/>
<reference evidence="5 6" key="1">
    <citation type="submission" date="2018-11" db="EMBL/GenBank/DDBJ databases">
        <title>Genome sequence of Saitozyma podzolica DSM 27192.</title>
        <authorList>
            <person name="Aliyu H."/>
            <person name="Gorte O."/>
            <person name="Ochsenreither K."/>
        </authorList>
    </citation>
    <scope>NUCLEOTIDE SEQUENCE [LARGE SCALE GENOMIC DNA]</scope>
    <source>
        <strain evidence="5 6">DSM 27192</strain>
    </source>
</reference>
<keyword evidence="2" id="KW-0539">Nucleus</keyword>
<evidence type="ECO:0000259" key="4">
    <source>
        <dbReference type="Pfam" id="PF01423"/>
    </source>
</evidence>
<feature type="region of interest" description="Disordered" evidence="3">
    <location>
        <begin position="45"/>
        <end position="80"/>
    </location>
</feature>
<proteinExistence type="predicted"/>
<feature type="domain" description="Sm" evidence="4">
    <location>
        <begin position="84"/>
        <end position="120"/>
    </location>
</feature>
<dbReference type="InterPro" id="IPR010920">
    <property type="entry name" value="LSM_dom_sf"/>
</dbReference>
<evidence type="ECO:0000256" key="1">
    <source>
        <dbReference type="ARBA" id="ARBA00004123"/>
    </source>
</evidence>
<evidence type="ECO:0000313" key="5">
    <source>
        <dbReference type="EMBL" id="RSH93846.1"/>
    </source>
</evidence>
<accession>A0A427YS51</accession>
<evidence type="ECO:0000256" key="3">
    <source>
        <dbReference type="SAM" id="MobiDB-lite"/>
    </source>
</evidence>
<dbReference type="InterPro" id="IPR027141">
    <property type="entry name" value="LSm4/Sm_D1/D3"/>
</dbReference>
<dbReference type="EMBL" id="RSCD01000003">
    <property type="protein sequence ID" value="RSH93846.1"/>
    <property type="molecule type" value="Genomic_DNA"/>
</dbReference>
<dbReference type="SUPFAM" id="SSF50182">
    <property type="entry name" value="Sm-like ribonucleoproteins"/>
    <property type="match status" value="1"/>
</dbReference>
<comment type="caution">
    <text evidence="5">The sequence shown here is derived from an EMBL/GenBank/DDBJ whole genome shotgun (WGS) entry which is preliminary data.</text>
</comment>
<organism evidence="5 6">
    <name type="scientific">Saitozyma podzolica</name>
    <dbReference type="NCBI Taxonomy" id="1890683"/>
    <lineage>
        <taxon>Eukaryota</taxon>
        <taxon>Fungi</taxon>
        <taxon>Dikarya</taxon>
        <taxon>Basidiomycota</taxon>
        <taxon>Agaricomycotina</taxon>
        <taxon>Tremellomycetes</taxon>
        <taxon>Tremellales</taxon>
        <taxon>Trimorphomycetaceae</taxon>
        <taxon>Saitozyma</taxon>
    </lineage>
</organism>
<protein>
    <submittedName>
        <fullName evidence="5">Small nuclear ribonucleoprotein Sm D3</fullName>
    </submittedName>
</protein>
<dbReference type="InterPro" id="IPR001163">
    <property type="entry name" value="Sm_dom_euk/arc"/>
</dbReference>
<dbReference type="AlphaFoldDB" id="A0A427YS51"/>
<keyword evidence="6" id="KW-1185">Reference proteome</keyword>
<evidence type="ECO:0000313" key="6">
    <source>
        <dbReference type="Proteomes" id="UP000279259"/>
    </source>
</evidence>
<dbReference type="PANTHER" id="PTHR23338">
    <property type="entry name" value="SMALL NUCLEAR RIBONUCLEOPROTEIN SM"/>
    <property type="match status" value="1"/>
</dbReference>
<gene>
    <name evidence="5" type="primary">SMD3</name>
    <name evidence="5" type="ORF">EHS25_006495</name>
</gene>
<comment type="subcellular location">
    <subcellularLocation>
        <location evidence="1">Nucleus</location>
    </subcellularLocation>
</comment>
<sequence length="172" mass="18831">MPRPCPCNLHVTHGIHVISAASLTTKTYNSDRPVSCVRTSHLAPRTSHLAPRTSHLAPRTSHLAPRTSHLAPRTSHLAPRTTAEDSLNIALREITVTARDGRVSQLEQVYIRGSMIRFIIVPDLLANAPMFKRVGPNAMRGRGIGAARGRATIQRAMARRGGTTRTNQGVRR</sequence>
<name>A0A427YS51_9TREE</name>